<dbReference type="Pfam" id="PF23559">
    <property type="entry name" value="WHD_DRP"/>
    <property type="match status" value="1"/>
</dbReference>
<dbReference type="GO" id="GO:0098542">
    <property type="term" value="P:defense response to other organism"/>
    <property type="evidence" value="ECO:0007669"/>
    <property type="project" value="TreeGrafter"/>
</dbReference>
<dbReference type="PANTHER" id="PTHR23155">
    <property type="entry name" value="DISEASE RESISTANCE PROTEIN RP"/>
    <property type="match status" value="1"/>
</dbReference>
<dbReference type="InterPro" id="IPR002182">
    <property type="entry name" value="NB-ARC"/>
</dbReference>
<keyword evidence="7" id="KW-1185">Reference proteome</keyword>
<dbReference type="Proteomes" id="UP001187192">
    <property type="component" value="Unassembled WGS sequence"/>
</dbReference>
<dbReference type="AlphaFoldDB" id="A0AA88D502"/>
<evidence type="ECO:0000256" key="2">
    <source>
        <dbReference type="ARBA" id="ARBA00022821"/>
    </source>
</evidence>
<feature type="domain" description="Disease resistance R13L4/SHOC-2-like LRR" evidence="5">
    <location>
        <begin position="285"/>
        <end position="592"/>
    </location>
</feature>
<dbReference type="InterPro" id="IPR027417">
    <property type="entry name" value="P-loop_NTPase"/>
</dbReference>
<dbReference type="InterPro" id="IPR036388">
    <property type="entry name" value="WH-like_DNA-bd_sf"/>
</dbReference>
<dbReference type="InterPro" id="IPR044974">
    <property type="entry name" value="Disease_R_plants"/>
</dbReference>
<reference evidence="6" key="1">
    <citation type="submission" date="2023-07" db="EMBL/GenBank/DDBJ databases">
        <title>draft genome sequence of fig (Ficus carica).</title>
        <authorList>
            <person name="Takahashi T."/>
            <person name="Nishimura K."/>
        </authorList>
    </citation>
    <scope>NUCLEOTIDE SEQUENCE</scope>
</reference>
<accession>A0AA88D502</accession>
<comment type="caution">
    <text evidence="6">The sequence shown here is derived from an EMBL/GenBank/DDBJ whole genome shotgun (WGS) entry which is preliminary data.</text>
</comment>
<evidence type="ECO:0000259" key="5">
    <source>
        <dbReference type="Pfam" id="PF23598"/>
    </source>
</evidence>
<evidence type="ECO:0000313" key="7">
    <source>
        <dbReference type="Proteomes" id="UP001187192"/>
    </source>
</evidence>
<dbReference type="Pfam" id="PF23598">
    <property type="entry name" value="LRR_14"/>
    <property type="match status" value="1"/>
</dbReference>
<evidence type="ECO:0008006" key="8">
    <source>
        <dbReference type="Google" id="ProtNLM"/>
    </source>
</evidence>
<dbReference type="SUPFAM" id="SSF52540">
    <property type="entry name" value="P-loop containing nucleoside triphosphate hydrolases"/>
    <property type="match status" value="1"/>
</dbReference>
<proteinExistence type="predicted"/>
<dbReference type="Gene3D" id="3.80.10.10">
    <property type="entry name" value="Ribonuclease Inhibitor"/>
    <property type="match status" value="1"/>
</dbReference>
<dbReference type="InterPro" id="IPR055414">
    <property type="entry name" value="LRR_R13L4/SHOC2-like"/>
</dbReference>
<name>A0AA88D502_FICCA</name>
<evidence type="ECO:0000313" key="6">
    <source>
        <dbReference type="EMBL" id="GMN27279.1"/>
    </source>
</evidence>
<dbReference type="FunFam" id="1.10.10.10:FF:000322">
    <property type="entry name" value="Probable disease resistance protein At1g63360"/>
    <property type="match status" value="1"/>
</dbReference>
<dbReference type="EMBL" id="BTGU01003132">
    <property type="protein sequence ID" value="GMN27279.1"/>
    <property type="molecule type" value="Genomic_DNA"/>
</dbReference>
<dbReference type="Gene3D" id="3.40.50.300">
    <property type="entry name" value="P-loop containing nucleotide triphosphate hydrolases"/>
    <property type="match status" value="1"/>
</dbReference>
<dbReference type="Pfam" id="PF00931">
    <property type="entry name" value="NB-ARC"/>
    <property type="match status" value="1"/>
</dbReference>
<evidence type="ECO:0000259" key="3">
    <source>
        <dbReference type="Pfam" id="PF00931"/>
    </source>
</evidence>
<protein>
    <recommendedName>
        <fullName evidence="8">NB-ARC domain-containing protein</fullName>
    </recommendedName>
</protein>
<keyword evidence="2" id="KW-0611">Plant defense</keyword>
<dbReference type="SUPFAM" id="SSF52058">
    <property type="entry name" value="L domain-like"/>
    <property type="match status" value="1"/>
</dbReference>
<sequence>MKKFCGGGLELITQNAIETMDEVALIIHLREYLHKKRYLVIFDDVWNNEFWGDIEHALLDNESGGRILITTRNIAVADNCKTSSWVVIHRMKYLLPDKAMELFCKKSFQFEYGGCCPSELKNLSAEIVSSYNDLPYNLKCCYLYFGMFPKGYSIRCGRLIRQWIAEGFVKSERGKTLEDVAKGYLTELVDRSLVEISEVDGEGKAKSCRIHDLLHDVISKKMEDLSFCQVFSGDELSNFNTVARRLSIIGSSDKIPLTIDVSRICWFSISSQDELLNSTVSKFAASFKLLKELDFEDFPHLDHLPEDIGNLFHLRYLSVRGTRVKYLPKSVEKLVNLETLGLKRSLIYEIPFEINKLLKLRHLFGYYFDMKENPMNILRGMKVKGTGSLKSLQKLYQIEANNAEFDMCKELGPLTQLRTLGISKLRSEDGRSLCGCIEKMKCLESLFVSSTNEEDIIDLESMTCPPEFLRRLFLVGPLRKLPDWITKLQNLAQISIQCSKLGDDPLKVLGILPELVQLRIWNEAFVGEQLHFEEGGFPKLKVLGLYDLKGMNSVIIEEGALPVLEKLYLKTPKLQEVPLGIQHLRNLKMLQFMDTPNELRESMDPNGGPNYQIVQHVPSVYFGCEHGEGYKVYRLRKFGWKQV</sequence>
<evidence type="ECO:0000256" key="1">
    <source>
        <dbReference type="ARBA" id="ARBA00022737"/>
    </source>
</evidence>
<dbReference type="GO" id="GO:0043531">
    <property type="term" value="F:ADP binding"/>
    <property type="evidence" value="ECO:0007669"/>
    <property type="project" value="InterPro"/>
</dbReference>
<keyword evidence="1" id="KW-0677">Repeat</keyword>
<feature type="domain" description="NB-ARC" evidence="3">
    <location>
        <begin position="14"/>
        <end position="109"/>
    </location>
</feature>
<dbReference type="InterPro" id="IPR032675">
    <property type="entry name" value="LRR_dom_sf"/>
</dbReference>
<organism evidence="6 7">
    <name type="scientific">Ficus carica</name>
    <name type="common">Common fig</name>
    <dbReference type="NCBI Taxonomy" id="3494"/>
    <lineage>
        <taxon>Eukaryota</taxon>
        <taxon>Viridiplantae</taxon>
        <taxon>Streptophyta</taxon>
        <taxon>Embryophyta</taxon>
        <taxon>Tracheophyta</taxon>
        <taxon>Spermatophyta</taxon>
        <taxon>Magnoliopsida</taxon>
        <taxon>eudicotyledons</taxon>
        <taxon>Gunneridae</taxon>
        <taxon>Pentapetalae</taxon>
        <taxon>rosids</taxon>
        <taxon>fabids</taxon>
        <taxon>Rosales</taxon>
        <taxon>Moraceae</taxon>
        <taxon>Ficeae</taxon>
        <taxon>Ficus</taxon>
    </lineage>
</organism>
<dbReference type="InterPro" id="IPR058922">
    <property type="entry name" value="WHD_DRP"/>
</dbReference>
<evidence type="ECO:0000259" key="4">
    <source>
        <dbReference type="Pfam" id="PF23559"/>
    </source>
</evidence>
<dbReference type="PANTHER" id="PTHR23155:SF1052">
    <property type="entry name" value="DISEASE RESISTANCE PROTEIN RPM1"/>
    <property type="match status" value="1"/>
</dbReference>
<feature type="domain" description="Disease resistance protein winged helix" evidence="4">
    <location>
        <begin position="147"/>
        <end position="218"/>
    </location>
</feature>
<dbReference type="Gene3D" id="1.10.10.10">
    <property type="entry name" value="Winged helix-like DNA-binding domain superfamily/Winged helix DNA-binding domain"/>
    <property type="match status" value="1"/>
</dbReference>
<gene>
    <name evidence="6" type="ORF">TIFTF001_044102</name>
</gene>